<accession>A0A0S2DFD9</accession>
<protein>
    <submittedName>
        <fullName evidence="2">Uncharacterized protein</fullName>
    </submittedName>
</protein>
<feature type="compositionally biased region" description="Low complexity" evidence="1">
    <location>
        <begin position="32"/>
        <end position="53"/>
    </location>
</feature>
<name>A0A0S2DFD9_LYSEN</name>
<evidence type="ECO:0000313" key="2">
    <source>
        <dbReference type="EMBL" id="ALN57300.1"/>
    </source>
</evidence>
<dbReference type="PATRIC" id="fig|69.6.peg.1914"/>
<sequence>MPSPAQRGRIDAAAAGCVMIACPAATGRRPDAATAGPANRGRAAAGAGSAPDRTAAPQRCVAATGPFRACAAGRRRHFTFVPLDAFSLRKAAMNLPTAPLSRTARRLALAALLAGLSACVAFERVPVAELRCDPDLAGAWTVKAGNGLKKTAHIDARCHTDDWPGMSDKPVALDLTGFVIGQDRYLALTPVQAQLAMGADPGALTEGLPKDAVFLVLYRLGPDGRLQAWLPDSKRALDAIARGELDGRRLKEQFALIQGTPEQLRDTLAQRLNLLYDTDRQAMVFERAKAARQDSP</sequence>
<dbReference type="STRING" id="69.GLE_1949"/>
<gene>
    <name evidence="2" type="ORF">GLE_1949</name>
</gene>
<dbReference type="EMBL" id="CP013140">
    <property type="protein sequence ID" value="ALN57300.1"/>
    <property type="molecule type" value="Genomic_DNA"/>
</dbReference>
<evidence type="ECO:0000313" key="3">
    <source>
        <dbReference type="Proteomes" id="UP000061569"/>
    </source>
</evidence>
<organism evidence="2 3">
    <name type="scientific">Lysobacter enzymogenes</name>
    <dbReference type="NCBI Taxonomy" id="69"/>
    <lineage>
        <taxon>Bacteria</taxon>
        <taxon>Pseudomonadati</taxon>
        <taxon>Pseudomonadota</taxon>
        <taxon>Gammaproteobacteria</taxon>
        <taxon>Lysobacterales</taxon>
        <taxon>Lysobacteraceae</taxon>
        <taxon>Lysobacter</taxon>
    </lineage>
</organism>
<dbReference type="AlphaFoldDB" id="A0A0S2DFD9"/>
<dbReference type="KEGG" id="lez:GLE_1949"/>
<dbReference type="PROSITE" id="PS51257">
    <property type="entry name" value="PROKAR_LIPOPROTEIN"/>
    <property type="match status" value="1"/>
</dbReference>
<evidence type="ECO:0000256" key="1">
    <source>
        <dbReference type="SAM" id="MobiDB-lite"/>
    </source>
</evidence>
<reference evidence="2 3" key="1">
    <citation type="submission" date="2015-11" db="EMBL/GenBank/DDBJ databases">
        <title>Genome sequences of Lysobacter enzymogenes strain C3 and Lysobacter antibioticus ATCC 29479.</title>
        <authorList>
            <person name="Kobayashi D.Y."/>
        </authorList>
    </citation>
    <scope>NUCLEOTIDE SEQUENCE [LARGE SCALE GENOMIC DNA]</scope>
    <source>
        <strain evidence="2 3">C3</strain>
    </source>
</reference>
<proteinExistence type="predicted"/>
<feature type="region of interest" description="Disordered" evidence="1">
    <location>
        <begin position="28"/>
        <end position="53"/>
    </location>
</feature>
<dbReference type="Proteomes" id="UP000061569">
    <property type="component" value="Chromosome"/>
</dbReference>